<comment type="caution">
    <text evidence="5">The sequence shown here is derived from an EMBL/GenBank/DDBJ whole genome shotgun (WGS) entry which is preliminary data.</text>
</comment>
<gene>
    <name evidence="4" type="ORF">B4U79_02471</name>
    <name evidence="5" type="ORF">B4U79_13227</name>
</gene>
<feature type="region of interest" description="Disordered" evidence="2">
    <location>
        <begin position="417"/>
        <end position="437"/>
    </location>
</feature>
<accession>A0A3S3PMC0</accession>
<keyword evidence="6" id="KW-1185">Reference proteome</keyword>
<evidence type="ECO:0000313" key="6">
    <source>
        <dbReference type="Proteomes" id="UP000285301"/>
    </source>
</evidence>
<evidence type="ECO:0000313" key="4">
    <source>
        <dbReference type="EMBL" id="RWS14581.1"/>
    </source>
</evidence>
<evidence type="ECO:0000313" key="5">
    <source>
        <dbReference type="EMBL" id="RWS15539.1"/>
    </source>
</evidence>
<dbReference type="GO" id="GO:0000124">
    <property type="term" value="C:SAGA complex"/>
    <property type="evidence" value="ECO:0007669"/>
    <property type="project" value="InterPro"/>
</dbReference>
<reference evidence="5" key="2">
    <citation type="submission" date="2018-11" db="EMBL/GenBank/DDBJ databases">
        <title>Trombidioid mite genomics.</title>
        <authorList>
            <person name="Dong X."/>
        </authorList>
    </citation>
    <scope>NUCLEOTIDE SEQUENCE</scope>
    <source>
        <strain evidence="5">UoL-WK</strain>
    </source>
</reference>
<proteinExistence type="inferred from homology"/>
<dbReference type="PANTHER" id="PTHR13526">
    <property type="entry name" value="TRANSCRIPTION FACTOR SPT20 HOMOLOG"/>
    <property type="match status" value="1"/>
</dbReference>
<evidence type="ECO:0000259" key="3">
    <source>
        <dbReference type="Pfam" id="PF12090"/>
    </source>
</evidence>
<dbReference type="Proteomes" id="UP000285301">
    <property type="component" value="Unassembled WGS sequence"/>
</dbReference>
<dbReference type="OrthoDB" id="1932706at2759"/>
<comment type="similarity">
    <text evidence="1">Belongs to the SPT20 family.</text>
</comment>
<sequence length="640" mass="70879">MAKSGVSQTRDNSCERKVHLIVCLHPNDDGFSIAVRKPKANATSEEDEWMETMRLPYEDDEFLDYIENGELPPCLLDVIDSNDERDQFLDLFHCGSVFVEIRDYRNKNGKCKPAFDSKWVKLKPSNLTLINDIAKLTSSWSFNHRNWTRDEQIDLEARLVLATSDALCLDPNPKVALVANKLQFQRKWMKSSFKIQRLSKKFSQSSINRMKKLQSLRPPKELNLHEFLKQRTDHPSTTSRLNKSTNVWRERKTSHHIISPKSIEVEKVAKVITLPQNKLETGLVKIEEIHMEFVDPDKRSPSTIAIFHRPVDDAYFGQLCVNKHQGNSNGASCLFQFGNKQLTKKYIDQFIDILSENGRKSIKITQHVAGLPPKVTYNFATNVPTFKEPEKNVTNQSPAKKTFAPSISVNAPITHSYQVQQTQQTQQPTHQPLPQTLPKTISSGVTATANTTDACHIIPGSSPASNLIPIHRTNSLASLTKVPSLPIHPSTVAKPETALAVILTAHPVANPNAPTTQGPKSETLQEAIASSLQNTTVNATSVTTTTSLPSGINLANLSLASVQNLRLHNLVSLTNVQGVPQGIALPISLTMMPTTAAAGNASVSLHNQPTTAFMTSSGNMIVGIETPVLQSQLVTKQNER</sequence>
<organism evidence="5 6">
    <name type="scientific">Dinothrombium tinctorium</name>
    <dbReference type="NCBI Taxonomy" id="1965070"/>
    <lineage>
        <taxon>Eukaryota</taxon>
        <taxon>Metazoa</taxon>
        <taxon>Ecdysozoa</taxon>
        <taxon>Arthropoda</taxon>
        <taxon>Chelicerata</taxon>
        <taxon>Arachnida</taxon>
        <taxon>Acari</taxon>
        <taxon>Acariformes</taxon>
        <taxon>Trombidiformes</taxon>
        <taxon>Prostigmata</taxon>
        <taxon>Anystina</taxon>
        <taxon>Parasitengona</taxon>
        <taxon>Trombidioidea</taxon>
        <taxon>Trombidiidae</taxon>
        <taxon>Dinothrombium</taxon>
    </lineage>
</organism>
<dbReference type="STRING" id="1965070.A0A3S3PMC0"/>
<dbReference type="EMBL" id="NCKU01000679">
    <property type="protein sequence ID" value="RWS14581.1"/>
    <property type="molecule type" value="Genomic_DNA"/>
</dbReference>
<feature type="compositionally biased region" description="Low complexity" evidence="2">
    <location>
        <begin position="418"/>
        <end position="437"/>
    </location>
</feature>
<dbReference type="Pfam" id="PF12090">
    <property type="entry name" value="Spt20_SEP"/>
    <property type="match status" value="1"/>
</dbReference>
<dbReference type="InterPro" id="IPR046468">
    <property type="entry name" value="Spt20-like_SEP"/>
</dbReference>
<dbReference type="GO" id="GO:0003712">
    <property type="term" value="F:transcription coregulator activity"/>
    <property type="evidence" value="ECO:0007669"/>
    <property type="project" value="InterPro"/>
</dbReference>
<feature type="domain" description="Spt20-like SEP" evidence="3">
    <location>
        <begin position="17"/>
        <end position="184"/>
    </location>
</feature>
<dbReference type="InterPro" id="IPR021950">
    <property type="entry name" value="Spt20"/>
</dbReference>
<protein>
    <submittedName>
        <fullName evidence="5">Transcription factor SPT20-like protein</fullName>
    </submittedName>
</protein>
<dbReference type="EMBL" id="NCKU01000429">
    <property type="protein sequence ID" value="RWS15539.1"/>
    <property type="molecule type" value="Genomic_DNA"/>
</dbReference>
<reference evidence="5 6" key="1">
    <citation type="journal article" date="2018" name="Gigascience">
        <title>Genomes of trombidid mites reveal novel predicted allergens and laterally-transferred genes associated with secondary metabolism.</title>
        <authorList>
            <person name="Dong X."/>
            <person name="Chaisiri K."/>
            <person name="Xia D."/>
            <person name="Armstrong S.D."/>
            <person name="Fang Y."/>
            <person name="Donnelly M.J."/>
            <person name="Kadowaki T."/>
            <person name="McGarry J.W."/>
            <person name="Darby A.C."/>
            <person name="Makepeace B.L."/>
        </authorList>
    </citation>
    <scope>NUCLEOTIDE SEQUENCE [LARGE SCALE GENOMIC DNA]</scope>
    <source>
        <strain evidence="5">UoL-WK</strain>
    </source>
</reference>
<evidence type="ECO:0000256" key="2">
    <source>
        <dbReference type="SAM" id="MobiDB-lite"/>
    </source>
</evidence>
<dbReference type="GO" id="GO:0006357">
    <property type="term" value="P:regulation of transcription by RNA polymerase II"/>
    <property type="evidence" value="ECO:0007669"/>
    <property type="project" value="TreeGrafter"/>
</dbReference>
<dbReference type="PANTHER" id="PTHR13526:SF8">
    <property type="entry name" value="TRANSCRIPTION FACTOR SPT20 HOMOLOG"/>
    <property type="match status" value="1"/>
</dbReference>
<evidence type="ECO:0000256" key="1">
    <source>
        <dbReference type="ARBA" id="ARBA00009112"/>
    </source>
</evidence>
<name>A0A3S3PMC0_9ACAR</name>
<dbReference type="AlphaFoldDB" id="A0A3S3PMC0"/>